<dbReference type="SUPFAM" id="SSF46785">
    <property type="entry name" value="Winged helix' DNA-binding domain"/>
    <property type="match status" value="1"/>
</dbReference>
<name>A0A1H9IV77_9GAMM</name>
<dbReference type="SMART" id="SM00345">
    <property type="entry name" value="HTH_GNTR"/>
    <property type="match status" value="1"/>
</dbReference>
<keyword evidence="2" id="KW-0663">Pyridoxal phosphate</keyword>
<dbReference type="PROSITE" id="PS50949">
    <property type="entry name" value="HTH_GNTR"/>
    <property type="match status" value="1"/>
</dbReference>
<dbReference type="Proteomes" id="UP000242515">
    <property type="component" value="Unassembled WGS sequence"/>
</dbReference>
<keyword evidence="3" id="KW-0805">Transcription regulation</keyword>
<proteinExistence type="inferred from homology"/>
<sequence length="456" mass="51577">MTRAKGIVKEEIINKIISMIIQGTLNEGDFLPSIRSMSSRYNISRGTVLVVYKHLESMGYIQGFERSGYRVVKNGFYASQHCSSKSDQSPFDNPVSKEEFSQQQLSKLMQKRPCKFPPHFIKRWVSNYDNFSRYSSSLSPGYLQRFLKLSRGLVVEDTPLLLCSGHQEAMTLIALFLQQCGRKKVIIVGDPCSPRVSALFTQLQFEVIVVPTDHQGLCVEALPAITDATLLCMPTLHYPTATRMSDERKSRLLDWAAQNRTLLIEDDSYAMLGFGKNISLPLYSQPTSVEIIYLTELYEVLGTTYNVAILALPQEYINRFTELNQAVSSVYPPASFHIVESFLASSYLMKYLTSLIEERYTKSQLAKHICTDQLPTLNVNYHEESGFCYFSAIEKTLPAELINTVFFPVKLSSGSNLDTTCFLFPFSLFTLAELEKVSVQLPSLLPHYEPALAKIE</sequence>
<dbReference type="InterPro" id="IPR051446">
    <property type="entry name" value="HTH_trans_reg/aminotransferase"/>
</dbReference>
<keyword evidence="4 7" id="KW-0238">DNA-binding</keyword>
<dbReference type="GO" id="GO:0003677">
    <property type="term" value="F:DNA binding"/>
    <property type="evidence" value="ECO:0007669"/>
    <property type="project" value="UniProtKB-KW"/>
</dbReference>
<dbReference type="GO" id="GO:0003700">
    <property type="term" value="F:DNA-binding transcription factor activity"/>
    <property type="evidence" value="ECO:0007669"/>
    <property type="project" value="InterPro"/>
</dbReference>
<reference evidence="8" key="1">
    <citation type="submission" date="2016-10" db="EMBL/GenBank/DDBJ databases">
        <authorList>
            <person name="Varghese N."/>
            <person name="Submissions S."/>
        </authorList>
    </citation>
    <scope>NUCLEOTIDE SEQUENCE [LARGE SCALE GENOMIC DNA]</scope>
    <source>
        <strain evidence="8">8N4</strain>
    </source>
</reference>
<dbReference type="GO" id="GO:0008483">
    <property type="term" value="F:transaminase activity"/>
    <property type="evidence" value="ECO:0007669"/>
    <property type="project" value="UniProtKB-KW"/>
</dbReference>
<dbReference type="InterPro" id="IPR036390">
    <property type="entry name" value="WH_DNA-bd_sf"/>
</dbReference>
<dbReference type="Pfam" id="PF00392">
    <property type="entry name" value="GntR"/>
    <property type="match status" value="1"/>
</dbReference>
<keyword evidence="7" id="KW-0032">Aminotransferase</keyword>
<dbReference type="InterPro" id="IPR000524">
    <property type="entry name" value="Tscrpt_reg_HTH_GntR"/>
</dbReference>
<dbReference type="CDD" id="cd07377">
    <property type="entry name" value="WHTH_GntR"/>
    <property type="match status" value="1"/>
</dbReference>
<dbReference type="InterPro" id="IPR004839">
    <property type="entry name" value="Aminotransferase_I/II_large"/>
</dbReference>
<evidence type="ECO:0000256" key="3">
    <source>
        <dbReference type="ARBA" id="ARBA00023015"/>
    </source>
</evidence>
<keyword evidence="8" id="KW-1185">Reference proteome</keyword>
<evidence type="ECO:0000313" key="8">
    <source>
        <dbReference type="Proteomes" id="UP000242515"/>
    </source>
</evidence>
<dbReference type="PANTHER" id="PTHR46577:SF1">
    <property type="entry name" value="HTH-TYPE TRANSCRIPTIONAL REGULATORY PROTEIN GABR"/>
    <property type="match status" value="1"/>
</dbReference>
<dbReference type="InterPro" id="IPR036388">
    <property type="entry name" value="WH-like_DNA-bd_sf"/>
</dbReference>
<dbReference type="RefSeq" id="WP_092675915.1">
    <property type="nucleotide sequence ID" value="NZ_FOGC01000006.1"/>
</dbReference>
<evidence type="ECO:0000256" key="2">
    <source>
        <dbReference type="ARBA" id="ARBA00022898"/>
    </source>
</evidence>
<dbReference type="SUPFAM" id="SSF53383">
    <property type="entry name" value="PLP-dependent transferases"/>
    <property type="match status" value="1"/>
</dbReference>
<protein>
    <submittedName>
        <fullName evidence="7">DNA-binding transcriptional regulator, MocR family, contains an aminotransferase domain</fullName>
    </submittedName>
</protein>
<evidence type="ECO:0000256" key="1">
    <source>
        <dbReference type="ARBA" id="ARBA00005384"/>
    </source>
</evidence>
<dbReference type="PANTHER" id="PTHR46577">
    <property type="entry name" value="HTH-TYPE TRANSCRIPTIONAL REGULATORY PROTEIN GABR"/>
    <property type="match status" value="1"/>
</dbReference>
<comment type="similarity">
    <text evidence="1">In the C-terminal section; belongs to the class-I pyridoxal-phosphate-dependent aminotransferase family.</text>
</comment>
<dbReference type="OrthoDB" id="6555412at2"/>
<evidence type="ECO:0000313" key="7">
    <source>
        <dbReference type="EMBL" id="SEQ78325.1"/>
    </source>
</evidence>
<evidence type="ECO:0000256" key="5">
    <source>
        <dbReference type="ARBA" id="ARBA00023163"/>
    </source>
</evidence>
<evidence type="ECO:0000259" key="6">
    <source>
        <dbReference type="PROSITE" id="PS50949"/>
    </source>
</evidence>
<dbReference type="STRING" id="988801.SAMN05216522_106192"/>
<dbReference type="GO" id="GO:0030170">
    <property type="term" value="F:pyridoxal phosphate binding"/>
    <property type="evidence" value="ECO:0007669"/>
    <property type="project" value="InterPro"/>
</dbReference>
<dbReference type="AlphaFoldDB" id="A0A1H9IV77"/>
<accession>A0A1H9IV77</accession>
<gene>
    <name evidence="7" type="ORF">SAMN05216522_106192</name>
</gene>
<organism evidence="7 8">
    <name type="scientific">Rosenbergiella nectarea</name>
    <dbReference type="NCBI Taxonomy" id="988801"/>
    <lineage>
        <taxon>Bacteria</taxon>
        <taxon>Pseudomonadati</taxon>
        <taxon>Pseudomonadota</taxon>
        <taxon>Gammaproteobacteria</taxon>
        <taxon>Enterobacterales</taxon>
        <taxon>Erwiniaceae</taxon>
        <taxon>Rosenbergiella</taxon>
    </lineage>
</organism>
<dbReference type="Gene3D" id="1.10.10.10">
    <property type="entry name" value="Winged helix-like DNA-binding domain superfamily/Winged helix DNA-binding domain"/>
    <property type="match status" value="1"/>
</dbReference>
<keyword evidence="5" id="KW-0804">Transcription</keyword>
<dbReference type="EMBL" id="FOGC01000006">
    <property type="protein sequence ID" value="SEQ78325.1"/>
    <property type="molecule type" value="Genomic_DNA"/>
</dbReference>
<evidence type="ECO:0000256" key="4">
    <source>
        <dbReference type="ARBA" id="ARBA00023125"/>
    </source>
</evidence>
<dbReference type="InterPro" id="IPR015424">
    <property type="entry name" value="PyrdxlP-dep_Trfase"/>
</dbReference>
<dbReference type="Pfam" id="PF00155">
    <property type="entry name" value="Aminotran_1_2"/>
    <property type="match status" value="1"/>
</dbReference>
<dbReference type="InterPro" id="IPR015421">
    <property type="entry name" value="PyrdxlP-dep_Trfase_major"/>
</dbReference>
<keyword evidence="7" id="KW-0808">Transferase</keyword>
<dbReference type="Gene3D" id="3.40.640.10">
    <property type="entry name" value="Type I PLP-dependent aspartate aminotransferase-like (Major domain)"/>
    <property type="match status" value="1"/>
</dbReference>
<feature type="domain" description="HTH gntR-type" evidence="6">
    <location>
        <begin position="6"/>
        <end position="74"/>
    </location>
</feature>